<feature type="domain" description="Phosphomannose isomerase type I catalytic" evidence="5">
    <location>
        <begin position="7"/>
        <end position="117"/>
    </location>
</feature>
<keyword evidence="2" id="KW-0862">Zinc</keyword>
<sequence>MELYPLKFKTIFKDKIWGGQKIKTILGKDFSPLPNCGETWELSGVQGNISEVANGALTGQLLTEVIAAAGDALLGRRIRREYGEEFPLLIKFIDANDDLSIQVHPDNELAQKRHNSKGKTEMWYIMQADPGATLISGFSRDLDRASYQKAFDEGRLNEILNREVAQSGDVFFLPAGRVHTIGKGLLLAEIQQTSDVTYRIYDFDRRDAEGNLRELHIEESLDAIDYKKYDQYKTPYKDQADTRVDIVSCEYFTTNKLTLTGDFELDHSGLDCFKIYICLEGNAKLIYPGGVENLQMGEVILVPAALEKYKFETSGGVTMLESYIRK</sequence>
<keyword evidence="1" id="KW-0479">Metal-binding</keyword>
<protein>
    <recommendedName>
        <fullName evidence="3">Phosphohexomutase</fullName>
    </recommendedName>
    <alternativeName>
        <fullName evidence="4">Phosphomannose isomerase</fullName>
    </alternativeName>
</protein>
<evidence type="ECO:0000256" key="4">
    <source>
        <dbReference type="ARBA" id="ARBA00030762"/>
    </source>
</evidence>
<dbReference type="Pfam" id="PF20511">
    <property type="entry name" value="PMI_typeI_cat"/>
    <property type="match status" value="1"/>
</dbReference>
<keyword evidence="8" id="KW-1185">Reference proteome</keyword>
<dbReference type="GO" id="GO:0016853">
    <property type="term" value="F:isomerase activity"/>
    <property type="evidence" value="ECO:0007669"/>
    <property type="project" value="UniProtKB-KW"/>
</dbReference>
<dbReference type="Gene3D" id="2.60.120.10">
    <property type="entry name" value="Jelly Rolls"/>
    <property type="match status" value="2"/>
</dbReference>
<feature type="domain" description="Mannose-6-phosphate isomerase cupin" evidence="6">
    <location>
        <begin position="247"/>
        <end position="315"/>
    </location>
</feature>
<dbReference type="InterPro" id="IPR049071">
    <property type="entry name" value="MPI_cupin_dom"/>
</dbReference>
<evidence type="ECO:0000256" key="3">
    <source>
        <dbReference type="ARBA" id="ARBA00029741"/>
    </source>
</evidence>
<evidence type="ECO:0000259" key="6">
    <source>
        <dbReference type="Pfam" id="PF21621"/>
    </source>
</evidence>
<gene>
    <name evidence="7" type="ORF">ACHKAR_06985</name>
</gene>
<dbReference type="CDD" id="cd07010">
    <property type="entry name" value="cupin_PMI_type_I_N_bac"/>
    <property type="match status" value="1"/>
</dbReference>
<proteinExistence type="predicted"/>
<evidence type="ECO:0000256" key="2">
    <source>
        <dbReference type="ARBA" id="ARBA00022833"/>
    </source>
</evidence>
<comment type="caution">
    <text evidence="7">The sequence shown here is derived from an EMBL/GenBank/DDBJ whole genome shotgun (WGS) entry which is preliminary data.</text>
</comment>
<evidence type="ECO:0000313" key="7">
    <source>
        <dbReference type="EMBL" id="MFH6983176.1"/>
    </source>
</evidence>
<dbReference type="RefSeq" id="WP_395416745.1">
    <property type="nucleotide sequence ID" value="NZ_JBIPKE010000014.1"/>
</dbReference>
<dbReference type="InterPro" id="IPR014710">
    <property type="entry name" value="RmlC-like_jellyroll"/>
</dbReference>
<organism evidence="7 8">
    <name type="scientific">Marinoscillum luteum</name>
    <dbReference type="NCBI Taxonomy" id="861051"/>
    <lineage>
        <taxon>Bacteria</taxon>
        <taxon>Pseudomonadati</taxon>
        <taxon>Bacteroidota</taxon>
        <taxon>Cytophagia</taxon>
        <taxon>Cytophagales</taxon>
        <taxon>Reichenbachiellaceae</taxon>
        <taxon>Marinoscillum</taxon>
    </lineage>
</organism>
<accession>A0ABW7N6G3</accession>
<name>A0ABW7N6G3_9BACT</name>
<dbReference type="EMBL" id="JBIPKE010000014">
    <property type="protein sequence ID" value="MFH6983176.1"/>
    <property type="molecule type" value="Genomic_DNA"/>
</dbReference>
<dbReference type="Pfam" id="PF21621">
    <property type="entry name" value="MPI_cupin_dom"/>
    <property type="match status" value="1"/>
</dbReference>
<evidence type="ECO:0000256" key="1">
    <source>
        <dbReference type="ARBA" id="ARBA00022723"/>
    </source>
</evidence>
<dbReference type="InterPro" id="IPR046457">
    <property type="entry name" value="PMI_typeI_cat"/>
</dbReference>
<evidence type="ECO:0000313" key="8">
    <source>
        <dbReference type="Proteomes" id="UP001610063"/>
    </source>
</evidence>
<dbReference type="PIRSF" id="PIRSF036894">
    <property type="entry name" value="PMI_Firm_short"/>
    <property type="match status" value="1"/>
</dbReference>
<dbReference type="InterPro" id="IPR051804">
    <property type="entry name" value="Carb_Metab_Reg_Kinase/Isom"/>
</dbReference>
<reference evidence="7 8" key="1">
    <citation type="journal article" date="2013" name="Int. J. Syst. Evol. Microbiol.">
        <title>Marinoscillum luteum sp. nov., isolated from marine sediment.</title>
        <authorList>
            <person name="Cha I.T."/>
            <person name="Park S.J."/>
            <person name="Kim S.J."/>
            <person name="Kim J.G."/>
            <person name="Jung M.Y."/>
            <person name="Shin K.S."/>
            <person name="Kwon K.K."/>
            <person name="Yang S.H."/>
            <person name="Seo Y.S."/>
            <person name="Rhee S.K."/>
        </authorList>
    </citation>
    <scope>NUCLEOTIDE SEQUENCE [LARGE SCALE GENOMIC DNA]</scope>
    <source>
        <strain evidence="7 8">KCTC 23939</strain>
    </source>
</reference>
<dbReference type="PANTHER" id="PTHR42742:SF3">
    <property type="entry name" value="FRUCTOKINASE"/>
    <property type="match status" value="1"/>
</dbReference>
<evidence type="ECO:0000259" key="5">
    <source>
        <dbReference type="Pfam" id="PF20511"/>
    </source>
</evidence>
<dbReference type="InterPro" id="IPR011051">
    <property type="entry name" value="RmlC_Cupin_sf"/>
</dbReference>
<dbReference type="InterPro" id="IPR014628">
    <property type="entry name" value="Man6P_isomerase_Firm_short"/>
</dbReference>
<dbReference type="PANTHER" id="PTHR42742">
    <property type="entry name" value="TRANSCRIPTIONAL REPRESSOR MPRA"/>
    <property type="match status" value="1"/>
</dbReference>
<dbReference type="SUPFAM" id="SSF51182">
    <property type="entry name" value="RmlC-like cupins"/>
    <property type="match status" value="1"/>
</dbReference>
<dbReference type="Proteomes" id="UP001610063">
    <property type="component" value="Unassembled WGS sequence"/>
</dbReference>
<keyword evidence="7" id="KW-0413">Isomerase</keyword>